<evidence type="ECO:0000313" key="1">
    <source>
        <dbReference type="EMBL" id="OGG50052.1"/>
    </source>
</evidence>
<organism evidence="1 2">
    <name type="scientific">Handelsmanbacteria sp. (strain RIFCSPLOWO2_12_FULL_64_10)</name>
    <dbReference type="NCBI Taxonomy" id="1817868"/>
    <lineage>
        <taxon>Bacteria</taxon>
        <taxon>Candidatus Handelsmaniibacteriota</taxon>
    </lineage>
</organism>
<gene>
    <name evidence="1" type="ORF">A3F84_24500</name>
</gene>
<name>A0A1F6CMH2_HANXR</name>
<protein>
    <recommendedName>
        <fullName evidence="3">DUF4258 domain-containing protein</fullName>
    </recommendedName>
</protein>
<dbReference type="Proteomes" id="UP000178606">
    <property type="component" value="Unassembled WGS sequence"/>
</dbReference>
<proteinExistence type="predicted"/>
<sequence length="104" mass="11886">MDEGTSILFEVPTPLGFTVRTSQRYWQGIVAKHPDLTDRLEEVKQALISPMEVHRSSRDAGVLLFYAENEHWVVAVVRRLNGDGFLVTAYRTDSIKEGEIIWPK</sequence>
<evidence type="ECO:0000313" key="2">
    <source>
        <dbReference type="Proteomes" id="UP000178606"/>
    </source>
</evidence>
<comment type="caution">
    <text evidence="1">The sequence shown here is derived from an EMBL/GenBank/DDBJ whole genome shotgun (WGS) entry which is preliminary data.</text>
</comment>
<dbReference type="AlphaFoldDB" id="A0A1F6CMH2"/>
<evidence type="ECO:0008006" key="3">
    <source>
        <dbReference type="Google" id="ProtNLM"/>
    </source>
</evidence>
<dbReference type="EMBL" id="MFKF01000215">
    <property type="protein sequence ID" value="OGG50052.1"/>
    <property type="molecule type" value="Genomic_DNA"/>
</dbReference>
<accession>A0A1F6CMH2</accession>
<reference evidence="1 2" key="1">
    <citation type="journal article" date="2016" name="Nat. Commun.">
        <title>Thousands of microbial genomes shed light on interconnected biogeochemical processes in an aquifer system.</title>
        <authorList>
            <person name="Anantharaman K."/>
            <person name="Brown C.T."/>
            <person name="Hug L.A."/>
            <person name="Sharon I."/>
            <person name="Castelle C.J."/>
            <person name="Probst A.J."/>
            <person name="Thomas B.C."/>
            <person name="Singh A."/>
            <person name="Wilkins M.J."/>
            <person name="Karaoz U."/>
            <person name="Brodie E.L."/>
            <person name="Williams K.H."/>
            <person name="Hubbard S.S."/>
            <person name="Banfield J.F."/>
        </authorList>
    </citation>
    <scope>NUCLEOTIDE SEQUENCE [LARGE SCALE GENOMIC DNA]</scope>
    <source>
        <strain evidence="2">RIFCSPLOWO2_12_FULL_64_10</strain>
    </source>
</reference>